<accession>A0ABP0K7H8</accession>
<sequence>HTAAGVLGMRAGKTEVEQLKSWATPWLDLDHRRKKISVPGAYRIPVTSLAKSVEDADVVLGKLATKVVGPAAGGCIPIARNLAEAKDLYEFLKSLLDEDLLQLQDSMESHSDELLRMDTIFALDDVRRLFK</sequence>
<protein>
    <submittedName>
        <fullName evidence="1">E3 ubiquitin-protein ligase</fullName>
    </submittedName>
</protein>
<comment type="caution">
    <text evidence="1">The sequence shown here is derived from an EMBL/GenBank/DDBJ whole genome shotgun (WGS) entry which is preliminary data.</text>
</comment>
<dbReference type="Proteomes" id="UP001642464">
    <property type="component" value="Unassembled WGS sequence"/>
</dbReference>
<reference evidence="1 2" key="1">
    <citation type="submission" date="2024-02" db="EMBL/GenBank/DDBJ databases">
        <authorList>
            <person name="Chen Y."/>
            <person name="Shah S."/>
            <person name="Dougan E. K."/>
            <person name="Thang M."/>
            <person name="Chan C."/>
        </authorList>
    </citation>
    <scope>NUCLEOTIDE SEQUENCE [LARGE SCALE GENOMIC DNA]</scope>
</reference>
<evidence type="ECO:0000313" key="2">
    <source>
        <dbReference type="Proteomes" id="UP001642464"/>
    </source>
</evidence>
<proteinExistence type="predicted"/>
<evidence type="ECO:0000313" key="1">
    <source>
        <dbReference type="EMBL" id="CAK9022218.1"/>
    </source>
</evidence>
<gene>
    <name evidence="1" type="ORF">SCF082_LOCUS15697</name>
</gene>
<organism evidence="1 2">
    <name type="scientific">Durusdinium trenchii</name>
    <dbReference type="NCBI Taxonomy" id="1381693"/>
    <lineage>
        <taxon>Eukaryota</taxon>
        <taxon>Sar</taxon>
        <taxon>Alveolata</taxon>
        <taxon>Dinophyceae</taxon>
        <taxon>Suessiales</taxon>
        <taxon>Symbiodiniaceae</taxon>
        <taxon>Durusdinium</taxon>
    </lineage>
</organism>
<feature type="non-terminal residue" evidence="1">
    <location>
        <position position="1"/>
    </location>
</feature>
<dbReference type="EMBL" id="CAXAMM010010047">
    <property type="protein sequence ID" value="CAK9022218.1"/>
    <property type="molecule type" value="Genomic_DNA"/>
</dbReference>
<keyword evidence="2" id="KW-1185">Reference proteome</keyword>
<name>A0ABP0K7H8_9DINO</name>
<feature type="non-terminal residue" evidence="1">
    <location>
        <position position="131"/>
    </location>
</feature>